<dbReference type="PANTHER" id="PTHR18849:SF0">
    <property type="entry name" value="CILIA- AND FLAGELLA-ASSOCIATED PROTEIN 410-RELATED"/>
    <property type="match status" value="1"/>
</dbReference>
<dbReference type="Proteomes" id="UP000276133">
    <property type="component" value="Unassembled WGS sequence"/>
</dbReference>
<reference evidence="3 4" key="1">
    <citation type="journal article" date="2018" name="Sci. Rep.">
        <title>Genomic signatures of local adaptation to the degree of environmental predictability in rotifers.</title>
        <authorList>
            <person name="Franch-Gras L."/>
            <person name="Hahn C."/>
            <person name="Garcia-Roger E.M."/>
            <person name="Carmona M.J."/>
            <person name="Serra M."/>
            <person name="Gomez A."/>
        </authorList>
    </citation>
    <scope>NUCLEOTIDE SEQUENCE [LARGE SCALE GENOMIC DNA]</scope>
    <source>
        <strain evidence="3">HYR1</strain>
    </source>
</reference>
<evidence type="ECO:0000313" key="4">
    <source>
        <dbReference type="Proteomes" id="UP000276133"/>
    </source>
</evidence>
<dbReference type="InterPro" id="IPR001611">
    <property type="entry name" value="Leu-rich_rpt"/>
</dbReference>
<name>A0A3M7QR46_BRAPC</name>
<dbReference type="InterPro" id="IPR032675">
    <property type="entry name" value="LRR_dom_sf"/>
</dbReference>
<dbReference type="SUPFAM" id="SSF52058">
    <property type="entry name" value="L domain-like"/>
    <property type="match status" value="1"/>
</dbReference>
<gene>
    <name evidence="3" type="ORF">BpHYR1_009438</name>
</gene>
<dbReference type="Pfam" id="PF12799">
    <property type="entry name" value="LRR_4"/>
    <property type="match status" value="1"/>
</dbReference>
<keyword evidence="1" id="KW-0433">Leucine-rich repeat</keyword>
<proteinExistence type="predicted"/>
<evidence type="ECO:0000313" key="3">
    <source>
        <dbReference type="EMBL" id="RNA13689.1"/>
    </source>
</evidence>
<organism evidence="3 4">
    <name type="scientific">Brachionus plicatilis</name>
    <name type="common">Marine rotifer</name>
    <name type="synonym">Brachionus muelleri</name>
    <dbReference type="NCBI Taxonomy" id="10195"/>
    <lineage>
        <taxon>Eukaryota</taxon>
        <taxon>Metazoa</taxon>
        <taxon>Spiralia</taxon>
        <taxon>Gnathifera</taxon>
        <taxon>Rotifera</taxon>
        <taxon>Eurotatoria</taxon>
        <taxon>Monogononta</taxon>
        <taxon>Pseudotrocha</taxon>
        <taxon>Ploima</taxon>
        <taxon>Brachionidae</taxon>
        <taxon>Brachionus</taxon>
    </lineage>
</organism>
<dbReference type="PROSITE" id="PS51450">
    <property type="entry name" value="LRR"/>
    <property type="match status" value="3"/>
</dbReference>
<dbReference type="AlphaFoldDB" id="A0A3M7QR46"/>
<sequence length="233" mass="26893">MKLTVDYLKRETRNFDLECVFVLDLSNKDIDELDQISSCTNVEIINLSKNNLSDLAGLKNLANLQYANLSNNKITSLVGLENLESLKTLNLSGNNIQDIDQFFKLRDLKNLTCLILNDSVTKASNPVCKNQPLYRKSLKQILPNLELVDGQSYKLDVEIYTEEISESKDHDFLKNTNLSPNSNSWFDQLDNFSEKRANIDKITKCLEEERQKFKKIYEEILESMEKSNQNQKI</sequence>
<dbReference type="Gene3D" id="3.80.10.10">
    <property type="entry name" value="Ribonuclease Inhibitor"/>
    <property type="match status" value="1"/>
</dbReference>
<evidence type="ECO:0000256" key="1">
    <source>
        <dbReference type="ARBA" id="ARBA00022614"/>
    </source>
</evidence>
<dbReference type="PANTHER" id="PTHR18849">
    <property type="entry name" value="LEUCINE RICH REPEAT PROTEIN"/>
    <property type="match status" value="1"/>
</dbReference>
<dbReference type="InterPro" id="IPR025875">
    <property type="entry name" value="Leu-rich_rpt_4"/>
</dbReference>
<evidence type="ECO:0000256" key="2">
    <source>
        <dbReference type="ARBA" id="ARBA00022737"/>
    </source>
</evidence>
<keyword evidence="4" id="KW-1185">Reference proteome</keyword>
<comment type="caution">
    <text evidence="3">The sequence shown here is derived from an EMBL/GenBank/DDBJ whole genome shotgun (WGS) entry which is preliminary data.</text>
</comment>
<protein>
    <submittedName>
        <fullName evidence="3">Leucine-rich repeat-containing 61</fullName>
    </submittedName>
</protein>
<dbReference type="EMBL" id="REGN01005344">
    <property type="protein sequence ID" value="RNA13689.1"/>
    <property type="molecule type" value="Genomic_DNA"/>
</dbReference>
<dbReference type="OrthoDB" id="433501at2759"/>
<dbReference type="STRING" id="10195.A0A3M7QR46"/>
<accession>A0A3M7QR46</accession>
<keyword evidence="2" id="KW-0677">Repeat</keyword>